<dbReference type="Gene3D" id="1.25.70.10">
    <property type="entry name" value="Transcription termination factor 3, mitochondrial"/>
    <property type="match status" value="1"/>
</dbReference>
<name>A0AAV1M6N3_9NEOP</name>
<dbReference type="EMBL" id="CAVLGL010000148">
    <property type="protein sequence ID" value="CAK1603306.1"/>
    <property type="molecule type" value="Genomic_DNA"/>
</dbReference>
<dbReference type="InterPro" id="IPR003690">
    <property type="entry name" value="MTERF"/>
</dbReference>
<keyword evidence="2" id="KW-0809">Transit peptide</keyword>
<reference evidence="3 4" key="1">
    <citation type="submission" date="2023-11" db="EMBL/GenBank/DDBJ databases">
        <authorList>
            <person name="Hedman E."/>
            <person name="Englund M."/>
            <person name="Stromberg M."/>
            <person name="Nyberg Akerstrom W."/>
            <person name="Nylinder S."/>
            <person name="Jareborg N."/>
            <person name="Kallberg Y."/>
            <person name="Kronander E."/>
        </authorList>
    </citation>
    <scope>NUCLEOTIDE SEQUENCE [LARGE SCALE GENOMIC DNA]</scope>
</reference>
<dbReference type="GO" id="GO:0006393">
    <property type="term" value="P:termination of mitochondrial transcription"/>
    <property type="evidence" value="ECO:0007669"/>
    <property type="project" value="TreeGrafter"/>
</dbReference>
<dbReference type="Pfam" id="PF02536">
    <property type="entry name" value="mTERF"/>
    <property type="match status" value="1"/>
</dbReference>
<gene>
    <name evidence="3" type="ORF">PARMNEM_LOCUS21697</name>
</gene>
<evidence type="ECO:0008006" key="5">
    <source>
        <dbReference type="Google" id="ProtNLM"/>
    </source>
</evidence>
<comment type="similarity">
    <text evidence="1">Belongs to the mTERF family.</text>
</comment>
<comment type="caution">
    <text evidence="3">The sequence shown here is derived from an EMBL/GenBank/DDBJ whole genome shotgun (WGS) entry which is preliminary data.</text>
</comment>
<proteinExistence type="inferred from homology"/>
<organism evidence="3 4">
    <name type="scientific">Parnassius mnemosyne</name>
    <name type="common">clouded apollo</name>
    <dbReference type="NCBI Taxonomy" id="213953"/>
    <lineage>
        <taxon>Eukaryota</taxon>
        <taxon>Metazoa</taxon>
        <taxon>Ecdysozoa</taxon>
        <taxon>Arthropoda</taxon>
        <taxon>Hexapoda</taxon>
        <taxon>Insecta</taxon>
        <taxon>Pterygota</taxon>
        <taxon>Neoptera</taxon>
        <taxon>Endopterygota</taxon>
        <taxon>Lepidoptera</taxon>
        <taxon>Glossata</taxon>
        <taxon>Ditrysia</taxon>
        <taxon>Papilionoidea</taxon>
        <taxon>Papilionidae</taxon>
        <taxon>Parnassiinae</taxon>
        <taxon>Parnassini</taxon>
        <taxon>Parnassius</taxon>
        <taxon>Driopa</taxon>
    </lineage>
</organism>
<dbReference type="SMART" id="SM00733">
    <property type="entry name" value="Mterf"/>
    <property type="match status" value="3"/>
</dbReference>
<dbReference type="GO" id="GO:0003676">
    <property type="term" value="F:nucleic acid binding"/>
    <property type="evidence" value="ECO:0007669"/>
    <property type="project" value="InterPro"/>
</dbReference>
<dbReference type="Proteomes" id="UP001314205">
    <property type="component" value="Unassembled WGS sequence"/>
</dbReference>
<evidence type="ECO:0000313" key="3">
    <source>
        <dbReference type="EMBL" id="CAK1603306.1"/>
    </source>
</evidence>
<dbReference type="PANTHER" id="PTHR15437">
    <property type="entry name" value="TRANSCRIPTION TERMINATION FACTOR, MITOCHONDRIAL"/>
    <property type="match status" value="1"/>
</dbReference>
<sequence length="324" mass="38382">MTTLFSVIIRPRTYNLYKFIYFYKVKKSISTNFQINWNKDFEKNKNKYEVVNYSELDSSKTKLISLLNFECKEDAAPFSKLSHRTLLQIYKHTKDDERKGYCKNRLYYISSRLNCPPKQLAEMLAKRTFLYNLSFEWLENSLNVLLEFGVSPDRILRDLWVLKYHHKTINERLLRVKNLGIENLYPWMVRCTENILDRYIEISQQTKNILGEDKSTQIYLAKRLNISPKEVDEICVKIPSLKTIRVTKLKSFLDFLISEGFSLEDIARKPRVLTASQNTVKQRLDQLRDLGLKSVNLNILSRGKKDFKKYYASLQSVLQNKQIN</sequence>
<dbReference type="PANTHER" id="PTHR15437:SF6">
    <property type="entry name" value="TRANSCRIPTION TERMINATION FACTOR, MITOCHONDRIAL"/>
    <property type="match status" value="1"/>
</dbReference>
<dbReference type="GO" id="GO:0005759">
    <property type="term" value="C:mitochondrial matrix"/>
    <property type="evidence" value="ECO:0007669"/>
    <property type="project" value="TreeGrafter"/>
</dbReference>
<dbReference type="AlphaFoldDB" id="A0AAV1M6N3"/>
<accession>A0AAV1M6N3</accession>
<keyword evidence="4" id="KW-1185">Reference proteome</keyword>
<protein>
    <recommendedName>
        <fullName evidence="5">Transcription termination factor, mitochondrial</fullName>
    </recommendedName>
</protein>
<evidence type="ECO:0000313" key="4">
    <source>
        <dbReference type="Proteomes" id="UP001314205"/>
    </source>
</evidence>
<dbReference type="InterPro" id="IPR038538">
    <property type="entry name" value="MTERF_sf"/>
</dbReference>
<evidence type="ECO:0000256" key="2">
    <source>
        <dbReference type="ARBA" id="ARBA00022946"/>
    </source>
</evidence>
<evidence type="ECO:0000256" key="1">
    <source>
        <dbReference type="ARBA" id="ARBA00007692"/>
    </source>
</evidence>